<protein>
    <submittedName>
        <fullName evidence="2">Uncharacterized protein</fullName>
    </submittedName>
</protein>
<proteinExistence type="predicted"/>
<sequence>MVWNFFVKLSKKITNSAVWAWLKIGWRKLQVNLRNFRKNELITWFFFILLVSFSKKITNSAVRVWLERGWQTLQNFQITESIKWLIFILYLLSPYLFPTRKKDNVWTSNSARLKLDLRVYYYIYGLTLYPLVNTIIFRTVLKYGDQDLERAEVEVFDLGEIEGTRFVERNLPLFSKTAKALQTARIAVQLRLIAAYETQRPENLQDLVQVAFWSGARDRLQEYYDANEDLLANFIE</sequence>
<evidence type="ECO:0000313" key="2">
    <source>
        <dbReference type="EMBL" id="ATG25057.1"/>
    </source>
</evidence>
<gene>
    <name evidence="2" type="primary">ORF236</name>
    <name evidence="2" type="ORF">Lo_lxa1Pt0564</name>
</gene>
<dbReference type="RefSeq" id="YP_009435055.1">
    <property type="nucleotide sequence ID" value="NC_036074.1"/>
</dbReference>
<reference evidence="2" key="1">
    <citation type="journal article" date="2014" name="Proc. Natl. Acad. Sci. U.S.A.">
        <title>The dynamic history of plastid genomes in the Campanulaceae sensu lato is unique among angiosperms.</title>
        <authorList>
            <person name="Knox E.B."/>
        </authorList>
    </citation>
    <scope>NUCLEOTIDE SEQUENCE</scope>
</reference>
<accession>A0A291EYU6</accession>
<evidence type="ECO:0000256" key="1">
    <source>
        <dbReference type="SAM" id="Phobius"/>
    </source>
</evidence>
<feature type="transmembrane region" description="Helical" evidence="1">
    <location>
        <begin position="41"/>
        <end position="62"/>
    </location>
</feature>
<dbReference type="GeneID" id="34727007"/>
<feature type="transmembrane region" description="Helical" evidence="1">
    <location>
        <begin position="82"/>
        <end position="99"/>
    </location>
</feature>
<feature type="transmembrane region" description="Helical" evidence="1">
    <location>
        <begin position="119"/>
        <end position="141"/>
    </location>
</feature>
<organism evidence="2">
    <name type="scientific">Lobelia laxa</name>
    <dbReference type="NCBI Taxonomy" id="2041130"/>
    <lineage>
        <taxon>Eukaryota</taxon>
        <taxon>Viridiplantae</taxon>
        <taxon>Streptophyta</taxon>
        <taxon>Embryophyta</taxon>
        <taxon>Tracheophyta</taxon>
        <taxon>Spermatophyta</taxon>
        <taxon>Magnoliopsida</taxon>
        <taxon>eudicotyledons</taxon>
        <taxon>Gunneridae</taxon>
        <taxon>Pentapetalae</taxon>
        <taxon>asterids</taxon>
        <taxon>campanulids</taxon>
        <taxon>Asterales</taxon>
        <taxon>Campanulaceae</taxon>
        <taxon>Lobelia</taxon>
    </lineage>
</organism>
<keyword evidence="1" id="KW-0812">Transmembrane</keyword>
<keyword evidence="2" id="KW-0934">Plastid</keyword>
<dbReference type="AlphaFoldDB" id="A0A291EYU6"/>
<geneLocation type="plastid" evidence="2"/>
<reference evidence="2" key="2">
    <citation type="submission" date="2017-08" db="EMBL/GenBank/DDBJ databases">
        <authorList>
            <person name="Knox E.B."/>
        </authorList>
    </citation>
    <scope>NUCLEOTIDE SEQUENCE</scope>
</reference>
<keyword evidence="1" id="KW-0472">Membrane</keyword>
<dbReference type="EMBL" id="MF770607">
    <property type="protein sequence ID" value="ATG25057.1"/>
    <property type="molecule type" value="Genomic_DNA"/>
</dbReference>
<name>A0A291EYU6_9ASTR</name>
<keyword evidence="1" id="KW-1133">Transmembrane helix</keyword>